<dbReference type="STRING" id="765177.Desmu_0898"/>
<dbReference type="PANTHER" id="PTHR48418">
    <property type="entry name" value="TRNA WYBUTOSINE-SYNTHESIZING PROTEIN 3"/>
    <property type="match status" value="1"/>
</dbReference>
<comment type="similarity">
    <text evidence="1 7">Belongs to the TYW3 family.</text>
</comment>
<evidence type="ECO:0000256" key="1">
    <source>
        <dbReference type="ARBA" id="ARBA00008569"/>
    </source>
</evidence>
<accession>E8R9M6</accession>
<evidence type="ECO:0000256" key="7">
    <source>
        <dbReference type="HAMAP-Rule" id="MF_00266"/>
    </source>
</evidence>
<name>E8R9M6_DESM0</name>
<evidence type="ECO:0000256" key="5">
    <source>
        <dbReference type="ARBA" id="ARBA00022694"/>
    </source>
</evidence>
<sequence length="232" mass="26703">MQEDAWVRRKRMFWRRMWEDLEIGYLDKDLLPLLILLNTERKVYTMSSCSGRIVASDSETPWERGVDSTVIFKKHVPVEPGELLRLYSIPVNRKIWLNVTGPIIHLSARDLQTAARILRIARLSGYKHSGIISLSRSKGVILELTTGVYLSIPLRTRGGDVVGSESIDGLVELANATLYEGKKRLSRLYMELKRSIPWSPDDEVMEYIVKHGIRIHERDPLEVFGELSRGMW</sequence>
<evidence type="ECO:0000256" key="3">
    <source>
        <dbReference type="ARBA" id="ARBA00022679"/>
    </source>
</evidence>
<dbReference type="EC" id="2.1.1.282" evidence="7"/>
<dbReference type="InterPro" id="IPR003827">
    <property type="entry name" value="tRNA_yW-synthesising"/>
</dbReference>
<dbReference type="PANTHER" id="PTHR48418:SF1">
    <property type="entry name" value="TRNA WYBUTOSINE-SYNTHESIZING PROTEIN 3"/>
    <property type="match status" value="1"/>
</dbReference>
<evidence type="ECO:0000313" key="9">
    <source>
        <dbReference type="EMBL" id="ADV65202.1"/>
    </source>
</evidence>
<dbReference type="GO" id="GO:0008175">
    <property type="term" value="F:tRNA methyltransferase activity"/>
    <property type="evidence" value="ECO:0007669"/>
    <property type="project" value="InterPro"/>
</dbReference>
<keyword evidence="10" id="KW-1185">Reference proteome</keyword>
<reference evidence="9 10" key="2">
    <citation type="journal article" date="2011" name="Stand. Genomic Sci.">
        <title>Complete genome sequence of Desulfurococcus mucosus type strain (O7/1).</title>
        <authorList>
            <person name="Wirth R."/>
            <person name="Chertkov O."/>
            <person name="Held B."/>
            <person name="Lapidus A."/>
            <person name="Nolan M."/>
            <person name="Lucas S."/>
            <person name="Hammon N."/>
            <person name="Deshpande S."/>
            <person name="Cheng J.F."/>
            <person name="Tapia R."/>
            <person name="Han C."/>
            <person name="Goodwin L."/>
            <person name="Pitluck S."/>
            <person name="Liolios K."/>
            <person name="Ioanna P."/>
            <person name="Ivanova N."/>
            <person name="Mavromatis K."/>
            <person name="Mikhailova N."/>
            <person name="Pati A."/>
            <person name="Chen A."/>
            <person name="Palaniappan K."/>
            <person name="Land M."/>
            <person name="Hauser L."/>
            <person name="Chang Y.J."/>
            <person name="Jeffries C.D."/>
            <person name="Bilek Y."/>
            <person name="Hader T."/>
            <person name="Rohde M."/>
            <person name="Spring S."/>
            <person name="Sikorski J."/>
            <person name="Goker M."/>
            <person name="Woyke T."/>
            <person name="Bristow J."/>
            <person name="Eisen J.A."/>
            <person name="Markowitz V."/>
            <person name="Hugenholtz P."/>
            <person name="Kyrpides N.C."/>
            <person name="Klenk H.P."/>
        </authorList>
    </citation>
    <scope>NUCLEOTIDE SEQUENCE [LARGE SCALE GENOMIC DNA]</scope>
    <source>
        <strain evidence="10">ATCC 35584 / DSM 2162 / JCM 9187 / O7/1</strain>
    </source>
</reference>
<evidence type="ECO:0000256" key="2">
    <source>
        <dbReference type="ARBA" id="ARBA00022603"/>
    </source>
</evidence>
<reference evidence="10" key="1">
    <citation type="submission" date="2010-11" db="EMBL/GenBank/DDBJ databases">
        <title>The complete genome of Desulfurococcus mucosus DSM 2162.</title>
        <authorList>
            <consortium name="US DOE Joint Genome Institute (JGI-PGF)"/>
            <person name="Lucas S."/>
            <person name="Copeland A."/>
            <person name="Lapidus A."/>
            <person name="Bruce D."/>
            <person name="Goodwin L."/>
            <person name="Pitluck S."/>
            <person name="Kyrpides N."/>
            <person name="Mavromatis K."/>
            <person name="Pagani I."/>
            <person name="Ivanova N."/>
            <person name="Ovchinnikova G."/>
            <person name="Chertkov O."/>
            <person name="Held B."/>
            <person name="Brettin T."/>
            <person name="Detter J.C."/>
            <person name="Tapia R."/>
            <person name="Han C."/>
            <person name="Land M."/>
            <person name="Hauser L."/>
            <person name="Markowitz V."/>
            <person name="Cheng J.-F."/>
            <person name="Hugenholtz P."/>
            <person name="Woyke T."/>
            <person name="Wu D."/>
            <person name="Wirth R."/>
            <person name="Bilek Y."/>
            <person name="Hader T."/>
            <person name="Klenk H.-P."/>
            <person name="Eisen J.A."/>
        </authorList>
    </citation>
    <scope>NUCLEOTIDE SEQUENCE [LARGE SCALE GENOMIC DNA]</scope>
    <source>
        <strain evidence="10">ATCC 35584 / DSM 2162 / JCM 9187 / O7/1</strain>
    </source>
</reference>
<dbReference type="KEGG" id="dmu:Desmu_0898"/>
<dbReference type="EMBL" id="CP002363">
    <property type="protein sequence ID" value="ADV65202.1"/>
    <property type="molecule type" value="Genomic_DNA"/>
</dbReference>
<dbReference type="AlphaFoldDB" id="E8R9M6"/>
<dbReference type="InterPro" id="IPR036602">
    <property type="entry name" value="tRNA_yW-synthesising-like_sf"/>
</dbReference>
<keyword evidence="5 7" id="KW-0819">tRNA processing</keyword>
<evidence type="ECO:0000259" key="8">
    <source>
        <dbReference type="Pfam" id="PF02676"/>
    </source>
</evidence>
<comment type="function">
    <text evidence="7">S-adenosyl-L-methionine-dependent methyltransferase that acts as a component of the wyosine derivatives biosynthesis pathway. Probably methylates N-4 position of wybutosine-86 to produce wybutosine-72.</text>
</comment>
<dbReference type="HAMAP" id="MF_00266">
    <property type="entry name" value="TYW3_archaea"/>
    <property type="match status" value="1"/>
</dbReference>
<keyword evidence="4 7" id="KW-0949">S-adenosyl-L-methionine</keyword>
<evidence type="ECO:0000256" key="6">
    <source>
        <dbReference type="ARBA" id="ARBA00030554"/>
    </source>
</evidence>
<keyword evidence="3 7" id="KW-0808">Transferase</keyword>
<proteinExistence type="inferred from homology"/>
<dbReference type="RefSeq" id="WP_013562424.1">
    <property type="nucleotide sequence ID" value="NC_014961.1"/>
</dbReference>
<dbReference type="Proteomes" id="UP000001068">
    <property type="component" value="Chromosome"/>
</dbReference>
<dbReference type="GO" id="GO:0031591">
    <property type="term" value="P:wybutosine biosynthetic process"/>
    <property type="evidence" value="ECO:0007669"/>
    <property type="project" value="InterPro"/>
</dbReference>
<dbReference type="eggNOG" id="arCOG04156">
    <property type="taxonomic scope" value="Archaea"/>
</dbReference>
<dbReference type="Gene3D" id="3.30.1960.10">
    <property type="entry name" value="tRNA wybutosine-synthesizing-like"/>
    <property type="match status" value="1"/>
</dbReference>
<evidence type="ECO:0000313" key="10">
    <source>
        <dbReference type="Proteomes" id="UP000001068"/>
    </source>
</evidence>
<dbReference type="GeneID" id="10153595"/>
<protein>
    <recommendedName>
        <fullName evidence="6 7">tRNA(Phe) 7-((3-amino-3-carboxypropyl)-4-demethylwyosine(37)-N(4))-methyltransferase</fullName>
        <ecNumber evidence="7">2.1.1.282</ecNumber>
    </recommendedName>
    <alternativeName>
        <fullName evidence="7">tRNA wyosine derivatives biosynthesis protein Taw3</fullName>
    </alternativeName>
</protein>
<dbReference type="InterPro" id="IPR022908">
    <property type="entry name" value="Taw3"/>
</dbReference>
<keyword evidence="2 7" id="KW-0489">Methyltransferase</keyword>
<dbReference type="NCBIfam" id="NF003263">
    <property type="entry name" value="PRK04235.1-1"/>
    <property type="match status" value="1"/>
</dbReference>
<gene>
    <name evidence="7" type="primary">taw3</name>
    <name evidence="9" type="ordered locus">Desmu_0898</name>
</gene>
<dbReference type="GO" id="GO:0030488">
    <property type="term" value="P:tRNA methylation"/>
    <property type="evidence" value="ECO:0007669"/>
    <property type="project" value="InterPro"/>
</dbReference>
<comment type="catalytic activity">
    <reaction evidence="7">
        <text>4-demethyl-7-[(3S)-3-amino-3-carboxypropyl]wyosine(37) in tRNA(Phe) + S-adenosyl-L-methionine = 7-[(3S)-3-amino-3-carboxypropyl]wyosine(37) in tRNA(Phe) + S-adenosyl-L-homocysteine + H(+)</text>
        <dbReference type="Rhea" id="RHEA:36635"/>
        <dbReference type="Rhea" id="RHEA-COMP:10378"/>
        <dbReference type="Rhea" id="RHEA-COMP:10379"/>
        <dbReference type="ChEBI" id="CHEBI:15378"/>
        <dbReference type="ChEBI" id="CHEBI:57856"/>
        <dbReference type="ChEBI" id="CHEBI:59789"/>
        <dbReference type="ChEBI" id="CHEBI:73543"/>
        <dbReference type="ChEBI" id="CHEBI:73550"/>
        <dbReference type="EC" id="2.1.1.282"/>
    </reaction>
</comment>
<organism evidence="9 10">
    <name type="scientific">Desulfurococcus mucosus (strain ATCC 35584 / DSM 2162 / JCM 9187 / O7/1)</name>
    <dbReference type="NCBI Taxonomy" id="765177"/>
    <lineage>
        <taxon>Archaea</taxon>
        <taxon>Thermoproteota</taxon>
        <taxon>Thermoprotei</taxon>
        <taxon>Desulfurococcales</taxon>
        <taxon>Desulfurococcaceae</taxon>
        <taxon>Desulfurococcus</taxon>
    </lineage>
</organism>
<feature type="domain" description="tRNA wybutosine-synthesizing protein" evidence="8">
    <location>
        <begin position="9"/>
        <end position="193"/>
    </location>
</feature>
<dbReference type="HOGENOM" id="CLU_047426_2_1_2"/>
<dbReference type="Pfam" id="PF02676">
    <property type="entry name" value="TYW3"/>
    <property type="match status" value="1"/>
</dbReference>
<evidence type="ECO:0000256" key="4">
    <source>
        <dbReference type="ARBA" id="ARBA00022691"/>
    </source>
</evidence>
<dbReference type="SUPFAM" id="SSF111278">
    <property type="entry name" value="SSo0622-like"/>
    <property type="match status" value="1"/>
</dbReference>